<dbReference type="EMBL" id="RFBY01000006">
    <property type="protein sequence ID" value="RSP80107.1"/>
    <property type="molecule type" value="Genomic_DNA"/>
</dbReference>
<organism evidence="2 3">
    <name type="scientific">Acinetobacter baumannii</name>
    <dbReference type="NCBI Taxonomy" id="470"/>
    <lineage>
        <taxon>Bacteria</taxon>
        <taxon>Pseudomonadati</taxon>
        <taxon>Pseudomonadota</taxon>
        <taxon>Gammaproteobacteria</taxon>
        <taxon>Moraxellales</taxon>
        <taxon>Moraxellaceae</taxon>
        <taxon>Acinetobacter</taxon>
        <taxon>Acinetobacter calcoaceticus/baumannii complex</taxon>
    </lineage>
</organism>
<accession>A0A429LIV9</accession>
<feature type="region of interest" description="Disordered" evidence="1">
    <location>
        <begin position="51"/>
        <end position="74"/>
    </location>
</feature>
<dbReference type="Proteomes" id="UP000269597">
    <property type="component" value="Unassembled WGS sequence"/>
</dbReference>
<proteinExistence type="predicted"/>
<sequence>MPSSNRHKNITCLSPFRFISSSHLNRLGKPMRKLSILLITSLALMLSACNDDNDSDNSSPTTPPTSNCKMHCAP</sequence>
<evidence type="ECO:0000313" key="3">
    <source>
        <dbReference type="Proteomes" id="UP000269597"/>
    </source>
</evidence>
<evidence type="ECO:0000313" key="2">
    <source>
        <dbReference type="EMBL" id="RSP80107.1"/>
    </source>
</evidence>
<protein>
    <submittedName>
        <fullName evidence="2">Uncharacterized protein</fullName>
    </submittedName>
</protein>
<reference evidence="2 3" key="1">
    <citation type="submission" date="2018-10" db="EMBL/GenBank/DDBJ databases">
        <title>GWAS and RNA-Seq identify cryptic mechanisms of antimicrobial resistance in Acinetobacter baumannii.</title>
        <authorList>
            <person name="Sahl J.W."/>
        </authorList>
    </citation>
    <scope>NUCLEOTIDE SEQUENCE [LARGE SCALE GENOMIC DNA]</scope>
    <source>
        <strain evidence="2 3">TG31299</strain>
    </source>
</reference>
<dbReference type="AlphaFoldDB" id="A0A429LIV9"/>
<comment type="caution">
    <text evidence="2">The sequence shown here is derived from an EMBL/GenBank/DDBJ whole genome shotgun (WGS) entry which is preliminary data.</text>
</comment>
<gene>
    <name evidence="2" type="ORF">EA722_03320</name>
</gene>
<evidence type="ECO:0000256" key="1">
    <source>
        <dbReference type="SAM" id="MobiDB-lite"/>
    </source>
</evidence>
<feature type="compositionally biased region" description="Low complexity" evidence="1">
    <location>
        <begin position="56"/>
        <end position="67"/>
    </location>
</feature>
<name>A0A429LIV9_ACIBA</name>